<sequence length="493" mass="51392">MKKLKTAEQAVLTAVGQLGHGNVHQLAEAAGYARSTVDKAIKALAEAQMIVEYDTGADPAEGVPTQWQLAENDASAPIGTDADTAADEVADIDTDADEPVPDNDDTIGDIEPATDDQTEGVGLDGEGESGSEGSDSEDEFGNDHDDATGTDDFDDDEQDDGDDADGDAAPVRRPGNRRVMQIAGALVGYPDGATAEELSGDTGIPDPALNRLLAAMVSGGAAVVVATDDEDAPPRWKSGTTRAADIDPDPVIVRPRCEVCQRTFPADWTPPAADSEADRDRKAPDSKVLMLAGSMVSYQDGVSATQLVDDTRLTPQMVAQLLEAMQTAGVAERVTTGGADGQPSQRLWVLKPGPLNTVDPEPKCPGCRRPRPGVRSSSRNTPAGTRRPDALPRGVLREATLRFILARPGIVLSPGAIAAALTVELNRDAVSPGAVKDNCAYLAHEGKILEVSSAPWLFSTLADEAQDTVDAEDVQADEAAASTVGGEDQDGVA</sequence>
<name>A0A8J3VEC6_9ACTN</name>
<dbReference type="EMBL" id="BONY01000004">
    <property type="protein sequence ID" value="GIH02908.1"/>
    <property type="molecule type" value="Genomic_DNA"/>
</dbReference>
<evidence type="ECO:0000313" key="3">
    <source>
        <dbReference type="Proteomes" id="UP000612899"/>
    </source>
</evidence>
<evidence type="ECO:0000256" key="1">
    <source>
        <dbReference type="SAM" id="MobiDB-lite"/>
    </source>
</evidence>
<comment type="caution">
    <text evidence="2">The sequence shown here is derived from an EMBL/GenBank/DDBJ whole genome shotgun (WGS) entry which is preliminary data.</text>
</comment>
<feature type="region of interest" description="Disordered" evidence="1">
    <location>
        <begin position="57"/>
        <end position="178"/>
    </location>
</feature>
<feature type="region of interest" description="Disordered" evidence="1">
    <location>
        <begin position="468"/>
        <end position="493"/>
    </location>
</feature>
<organism evidence="2 3">
    <name type="scientific">Rhizocola hellebori</name>
    <dbReference type="NCBI Taxonomy" id="1392758"/>
    <lineage>
        <taxon>Bacteria</taxon>
        <taxon>Bacillati</taxon>
        <taxon>Actinomycetota</taxon>
        <taxon>Actinomycetes</taxon>
        <taxon>Micromonosporales</taxon>
        <taxon>Micromonosporaceae</taxon>
        <taxon>Rhizocola</taxon>
    </lineage>
</organism>
<feature type="region of interest" description="Disordered" evidence="1">
    <location>
        <begin position="352"/>
        <end position="392"/>
    </location>
</feature>
<gene>
    <name evidence="2" type="ORF">Rhe02_09750</name>
</gene>
<feature type="compositionally biased region" description="Acidic residues" evidence="1">
    <location>
        <begin position="84"/>
        <end position="118"/>
    </location>
</feature>
<dbReference type="AlphaFoldDB" id="A0A8J3VEC6"/>
<dbReference type="RefSeq" id="WP_203906829.1">
    <property type="nucleotide sequence ID" value="NZ_BONY01000004.1"/>
</dbReference>
<reference evidence="2" key="1">
    <citation type="submission" date="2021-01" db="EMBL/GenBank/DDBJ databases">
        <title>Whole genome shotgun sequence of Rhizocola hellebori NBRC 109834.</title>
        <authorList>
            <person name="Komaki H."/>
            <person name="Tamura T."/>
        </authorList>
    </citation>
    <scope>NUCLEOTIDE SEQUENCE</scope>
    <source>
        <strain evidence="2">NBRC 109834</strain>
    </source>
</reference>
<feature type="compositionally biased region" description="Acidic residues" evidence="1">
    <location>
        <begin position="125"/>
        <end position="140"/>
    </location>
</feature>
<proteinExistence type="predicted"/>
<accession>A0A8J3VEC6</accession>
<protein>
    <submittedName>
        <fullName evidence="2">Uncharacterized protein</fullName>
    </submittedName>
</protein>
<evidence type="ECO:0000313" key="2">
    <source>
        <dbReference type="EMBL" id="GIH02908.1"/>
    </source>
</evidence>
<feature type="compositionally biased region" description="Acidic residues" evidence="1">
    <location>
        <begin position="148"/>
        <end position="166"/>
    </location>
</feature>
<keyword evidence="3" id="KW-1185">Reference proteome</keyword>
<dbReference type="Proteomes" id="UP000612899">
    <property type="component" value="Unassembled WGS sequence"/>
</dbReference>